<gene>
    <name evidence="1" type="ORF">EXN22_17785</name>
</gene>
<organism evidence="1 2">
    <name type="scientific">Pseudomonas tructae</name>
    <dbReference type="NCBI Taxonomy" id="2518644"/>
    <lineage>
        <taxon>Bacteria</taxon>
        <taxon>Pseudomonadati</taxon>
        <taxon>Pseudomonadota</taxon>
        <taxon>Gammaproteobacteria</taxon>
        <taxon>Pseudomonadales</taxon>
        <taxon>Pseudomonadaceae</taxon>
        <taxon>Pseudomonas</taxon>
    </lineage>
</organism>
<proteinExistence type="predicted"/>
<dbReference type="KEGG" id="ptk:EXN22_17785"/>
<name>A0A411MR16_9PSED</name>
<evidence type="ECO:0000313" key="2">
    <source>
        <dbReference type="Proteomes" id="UP000291130"/>
    </source>
</evidence>
<evidence type="ECO:0000313" key="1">
    <source>
        <dbReference type="EMBL" id="QBF29120.1"/>
    </source>
</evidence>
<dbReference type="EMBL" id="CP035952">
    <property type="protein sequence ID" value="QBF29120.1"/>
    <property type="molecule type" value="Genomic_DNA"/>
</dbReference>
<reference evidence="1 2" key="1">
    <citation type="submission" date="2019-02" db="EMBL/GenBank/DDBJ databases">
        <title>Complete genome sequence of Pseudomonas sp. SNU WT1 isolated from rainbow trout.</title>
        <authorList>
            <person name="Oh W.T."/>
            <person name="Park S.C."/>
        </authorList>
    </citation>
    <scope>NUCLEOTIDE SEQUENCE [LARGE SCALE GENOMIC DNA]</scope>
    <source>
        <strain evidence="1 2">SNU WT1</strain>
    </source>
</reference>
<keyword evidence="2" id="KW-1185">Reference proteome</keyword>
<protein>
    <submittedName>
        <fullName evidence="1">Uncharacterized protein</fullName>
    </submittedName>
</protein>
<accession>A0A411MR16</accession>
<dbReference type="AlphaFoldDB" id="A0A411MR16"/>
<dbReference type="RefSeq" id="WP_130266856.1">
    <property type="nucleotide sequence ID" value="NZ_CP035952.1"/>
</dbReference>
<dbReference type="Proteomes" id="UP000291130">
    <property type="component" value="Chromosome"/>
</dbReference>
<dbReference type="OrthoDB" id="7007207at2"/>
<sequence length="350" mass="38566">MAVQYGFRTRNASGVTTLDTSISTIRSLTMRQVTCNGSFEQNFAIPEITAGSFVVVDTLRFDSTNTTWSPQAWYSPGNLLIRRGESSTWQVSILSTDAGPTAADAYGIRTTNDLIRTQIDSSNRALNVLHKGSFTFYGYQNPTPPGWINGFDFPVPITTHERPFVFLNTPDGGFFYYFSVLGSPGNWTGWRVGRFDNPNYTGIDWKEQVVVNWFVASYSPGVIPQGSHGARVRDAQGVEIFSTTNDIAQMKSQPFSNSFAAGGTSIPGTGYYYASSQMAWTNNFSDYFLANALLSCVYINFGTSSPYRFNAAGWFKGNRSILQAWTDNPSGISAVYPNGRTLFAGRPSLI</sequence>